<comment type="caution">
    <text evidence="10">The sequence shown here is derived from an EMBL/GenBank/DDBJ whole genome shotgun (WGS) entry which is preliminary data.</text>
</comment>
<dbReference type="InterPro" id="IPR041332">
    <property type="entry name" value="Pan3_CK"/>
</dbReference>
<dbReference type="Gene3D" id="1.20.5.5160">
    <property type="match status" value="1"/>
</dbReference>
<sequence length="726" mass="82103">MAFFARPQSTVVRIAKPTSDTDSLSSKPSPRKEAMSQYSYPWLLQVSRQRLHLLPSTGTHCLDRYLALRTFTYAIPSPLHRVQKPPDANPPPPASPTPAQRTTSPSKATLTAQAVNAPVFVPKFSVAAAAAATGTRDATPPPLSAPSTSTESDAPPESITLTPEAVKAEEQEQAQQENGHEQQQQEQEQAEAYPEQQQQEYDYHPSDYENYDYQVDQAGNALDGMQLTESNYYEGDQMDYVNPYHQDLMETSYYHAAPVFLRQPLNYLLYTPITPKEQVRNPVSSHFVPTSPELRQILQERGEATRNVTNALPVPEELQGYHTLVPLEPMLPPSERKKFGNWHSTVYKATRVSDGIPHVLRRIENFRLTSPAAFQPIETWSQIQHPGIIPVREAFTTKSFNDNSLVVSYAYYPNSKTLFEAHLKPKPASTYQQTTFYGRQQQQQQQTQQGVPERILWSYIVQIGTAIKKVHERGLAVRVIDPSKILLTGQNRVRISSCGILDVLLYGTPQPDITYLQMDDLAKFGKLIFSLATNSSLANQNNLQKTIDHMKKSYSIEIQTIALYLCSKMPKTIDQVLDMMRPRIAQEHDEALMANDRLENELMGELENARLFRLMCKFGFINERPEFARDARWSETGDRYIIKLFRDYVFHQVDEHGNPVLDLSHVLMCLNKVDAGTDEQLMLVARDEQSCLVVSYKDIKACIANAFDELARGTTAGRNGHDVRGL</sequence>
<dbReference type="InterPro" id="IPR011009">
    <property type="entry name" value="Kinase-like_dom_sf"/>
</dbReference>
<comment type="caution">
    <text evidence="7">Lacks conserved residue(s) required for the propagation of feature annotation.</text>
</comment>
<evidence type="ECO:0000256" key="6">
    <source>
        <dbReference type="ARBA" id="ARBA00023054"/>
    </source>
</evidence>
<evidence type="ECO:0000256" key="3">
    <source>
        <dbReference type="ARBA" id="ARBA00022664"/>
    </source>
</evidence>
<dbReference type="GO" id="GO:0000289">
    <property type="term" value="P:nuclear-transcribed mRNA poly(A) tail shortening"/>
    <property type="evidence" value="ECO:0007669"/>
    <property type="project" value="UniProtKB-UniRule"/>
</dbReference>
<evidence type="ECO:0000256" key="7">
    <source>
        <dbReference type="HAMAP-Rule" id="MF_03181"/>
    </source>
</evidence>
<keyword evidence="11" id="KW-1185">Reference proteome</keyword>
<evidence type="ECO:0000256" key="5">
    <source>
        <dbReference type="ARBA" id="ARBA00022840"/>
    </source>
</evidence>
<evidence type="ECO:0000313" key="11">
    <source>
        <dbReference type="Proteomes" id="UP000521872"/>
    </source>
</evidence>
<evidence type="ECO:0000259" key="9">
    <source>
        <dbReference type="Pfam" id="PF18101"/>
    </source>
</evidence>
<feature type="region of interest" description="Disordered" evidence="8">
    <location>
        <begin position="79"/>
        <end position="108"/>
    </location>
</feature>
<comment type="function">
    <text evidence="7">Regulatory subunit of the poly(A)-nuclease (PAN) deadenylation complex, one of two cytoplasmic mRNA deadenylases involved in mRNA turnover. PAN specifically shortens poly(A) tails of RNA and the activity is stimulated by poly(A)-binding protein PAB1. PAN deadenylation is followed by rapid degradation of the shortened mRNA tails by the CCR4-NOT complex. Deadenylated mRNAs are then degraded by two alternative mechanisms, namely exosome-mediated 3'-5' exonucleolytic degradation, or deadenlyation-dependent mRNA decaping and subsequent 5'-3' exonucleolytic degradation by XRN1. May also be involved in post-transcriptional maturation of mRNA poly(A) tails. PAN3 acts as a positive regulator for PAN activity, recruiting the catalytic subunit PAN2 to mRNA via its interaction with RNA and with PAB1.</text>
</comment>
<dbReference type="FunFam" id="1.10.287.3700:FF:000001">
    <property type="entry name" value="PAN2-PAN3 deadenylation complex subunit PAN3"/>
    <property type="match status" value="1"/>
</dbReference>
<dbReference type="SUPFAM" id="SSF56112">
    <property type="entry name" value="Protein kinase-like (PK-like)"/>
    <property type="match status" value="1"/>
</dbReference>
<name>A0A8H4QI62_9AGAR</name>
<dbReference type="PANTHER" id="PTHR12272">
    <property type="entry name" value="DEADENYLATION COMPLEX SUBUNIT PAN3"/>
    <property type="match status" value="1"/>
</dbReference>
<feature type="region of interest" description="Disordered" evidence="8">
    <location>
        <begin position="132"/>
        <end position="198"/>
    </location>
</feature>
<dbReference type="Gene3D" id="1.10.287.3700">
    <property type="match status" value="1"/>
</dbReference>
<keyword evidence="3 7" id="KW-0507">mRNA processing</keyword>
<accession>A0A8H4QI62</accession>
<dbReference type="HAMAP" id="MF_03181">
    <property type="entry name" value="PAN3"/>
    <property type="match status" value="1"/>
</dbReference>
<dbReference type="AlphaFoldDB" id="A0A8H4QI62"/>
<dbReference type="GO" id="GO:0005524">
    <property type="term" value="F:ATP binding"/>
    <property type="evidence" value="ECO:0007669"/>
    <property type="project" value="UniProtKB-UniRule"/>
</dbReference>
<keyword evidence="6 7" id="KW-0175">Coiled coil</keyword>
<feature type="coiled-coil region" evidence="7">
    <location>
        <begin position="582"/>
        <end position="620"/>
    </location>
</feature>
<dbReference type="GO" id="GO:0031251">
    <property type="term" value="C:PAN complex"/>
    <property type="evidence" value="ECO:0007669"/>
    <property type="project" value="UniProtKB-UniRule"/>
</dbReference>
<evidence type="ECO:0000256" key="1">
    <source>
        <dbReference type="ARBA" id="ARBA00004496"/>
    </source>
</evidence>
<feature type="binding site" evidence="7">
    <location>
        <begin position="483"/>
        <end position="484"/>
    </location>
    <ligand>
        <name>ATP</name>
        <dbReference type="ChEBI" id="CHEBI:30616"/>
    </ligand>
</feature>
<comment type="subcellular location">
    <subcellularLocation>
        <location evidence="1 7">Cytoplasm</location>
    </subcellularLocation>
</comment>
<keyword evidence="4 7" id="KW-0547">Nucleotide-binding</keyword>
<feature type="compositionally biased region" description="Low complexity" evidence="8">
    <location>
        <begin position="97"/>
        <end position="106"/>
    </location>
</feature>
<feature type="binding site" evidence="7">
    <location>
        <position position="361"/>
    </location>
    <ligand>
        <name>ATP</name>
        <dbReference type="ChEBI" id="CHEBI:30616"/>
    </ligand>
</feature>
<dbReference type="GO" id="GO:0006397">
    <property type="term" value="P:mRNA processing"/>
    <property type="evidence" value="ECO:0007669"/>
    <property type="project" value="UniProtKB-KW"/>
</dbReference>
<dbReference type="Pfam" id="PF18101">
    <property type="entry name" value="Pan3_CK"/>
    <property type="match status" value="1"/>
</dbReference>
<comment type="domain">
    <text evidence="7">The N-terminal zinc finger binds to poly(A) RNA.</text>
</comment>
<comment type="domain">
    <text evidence="7">Contains a pseudokinase domain. The protein kinase domain is predicted to be catalytically inactive because some of the residues important for catalytic activity are substituted and it lacks the equivalent of the binding site for a peptide substrate. However, it has retained an ATP-binding site and ATP-binding is required for mRNA degradation, stimulating the activity of the PAN2 nuclease in vitro. The nucleotide-binding site is juxtaposed to the RNase active site of PAN2 in the complex and may actually bind nucleosides of a poly(A) RNA rather than ATP, feeding the poly(A)-tail to the active site of the deadenylase and thus increasing the efficiency with which this distributive enzyme degrades oligo(A) RNAs.</text>
</comment>
<dbReference type="EMBL" id="JAACJL010000057">
    <property type="protein sequence ID" value="KAF4611539.1"/>
    <property type="molecule type" value="Genomic_DNA"/>
</dbReference>
<comment type="subunit">
    <text evidence="7">Homodimer. Forms a heterotrimer with a catalytic subunit PAN2 to form the poly(A)-nuclease (PAN) deadenylation complex. Interacts (via PAM-2 motif) with poly(A)-binding protein PAB1 (via PABC domain), conferring substrate specificity of the enzyme complex.</text>
</comment>
<dbReference type="GO" id="GO:0008143">
    <property type="term" value="F:poly(A) binding"/>
    <property type="evidence" value="ECO:0007669"/>
    <property type="project" value="TreeGrafter"/>
</dbReference>
<evidence type="ECO:0000256" key="4">
    <source>
        <dbReference type="ARBA" id="ARBA00022741"/>
    </source>
</evidence>
<comment type="similarity">
    <text evidence="7">Belongs to the protein kinase superfamily. PAN3 family.</text>
</comment>
<feature type="domain" description="Pan3 C-terminal knob" evidence="9">
    <location>
        <begin position="573"/>
        <end position="710"/>
    </location>
</feature>
<evidence type="ECO:0000256" key="8">
    <source>
        <dbReference type="SAM" id="MobiDB-lite"/>
    </source>
</evidence>
<keyword evidence="5 7" id="KW-0067">ATP-binding</keyword>
<evidence type="ECO:0000256" key="2">
    <source>
        <dbReference type="ARBA" id="ARBA00022490"/>
    </source>
</evidence>
<feature type="region of interest" description="Knob domain" evidence="7">
    <location>
        <begin position="621"/>
        <end position="726"/>
    </location>
</feature>
<dbReference type="GO" id="GO:0000932">
    <property type="term" value="C:P-body"/>
    <property type="evidence" value="ECO:0007669"/>
    <property type="project" value="TreeGrafter"/>
</dbReference>
<feature type="compositionally biased region" description="Low complexity" evidence="8">
    <location>
        <begin position="173"/>
        <end position="198"/>
    </location>
</feature>
<protein>
    <recommendedName>
        <fullName evidence="7">PAN2-PAN3 deadenylation complex subunit PAN3</fullName>
    </recommendedName>
    <alternativeName>
        <fullName evidence="7">PAB1P-dependent poly(A)-specific ribonuclease</fullName>
    </alternativeName>
    <alternativeName>
        <fullName evidence="7">Poly(A)-nuclease deadenylation complex subunit 3</fullName>
        <shortName evidence="7">PAN deadenylation complex subunit 3</shortName>
    </alternativeName>
</protein>
<organism evidence="10 11">
    <name type="scientific">Agrocybe pediades</name>
    <dbReference type="NCBI Taxonomy" id="84607"/>
    <lineage>
        <taxon>Eukaryota</taxon>
        <taxon>Fungi</taxon>
        <taxon>Dikarya</taxon>
        <taxon>Basidiomycota</taxon>
        <taxon>Agaricomycotina</taxon>
        <taxon>Agaricomycetes</taxon>
        <taxon>Agaricomycetidae</taxon>
        <taxon>Agaricales</taxon>
        <taxon>Agaricineae</taxon>
        <taxon>Strophariaceae</taxon>
        <taxon>Agrocybe</taxon>
    </lineage>
</organism>
<proteinExistence type="inferred from homology"/>
<reference evidence="10 11" key="1">
    <citation type="submission" date="2019-12" db="EMBL/GenBank/DDBJ databases">
        <authorList>
            <person name="Floudas D."/>
            <person name="Bentzer J."/>
            <person name="Ahren D."/>
            <person name="Johansson T."/>
            <person name="Persson P."/>
            <person name="Tunlid A."/>
        </authorList>
    </citation>
    <scope>NUCLEOTIDE SEQUENCE [LARGE SCALE GENOMIC DNA]</scope>
    <source>
        <strain evidence="10 11">CBS 102.39</strain>
    </source>
</reference>
<dbReference type="Proteomes" id="UP000521872">
    <property type="component" value="Unassembled WGS sequence"/>
</dbReference>
<evidence type="ECO:0000313" key="10">
    <source>
        <dbReference type="EMBL" id="KAF4611539.1"/>
    </source>
</evidence>
<keyword evidence="2 7" id="KW-0963">Cytoplasm</keyword>
<comment type="domain">
    <text evidence="7">The pseudokinase domain, the coiled-coil (CC), and C-terminal knob domain (CK) form a structural unit (PKC) that forms an extensive high-affinity interaction surface for PAN2.</text>
</comment>
<dbReference type="PANTHER" id="PTHR12272:SF11">
    <property type="entry name" value="PAN2-PAN3 DEADENYLATION COMPLEX SUBUNIT PAN3"/>
    <property type="match status" value="1"/>
</dbReference>
<gene>
    <name evidence="7" type="primary">PAN3</name>
    <name evidence="10" type="ORF">D9613_003831</name>
</gene>
<dbReference type="Gene3D" id="1.10.510.10">
    <property type="entry name" value="Transferase(Phosphotransferase) domain 1"/>
    <property type="match status" value="1"/>
</dbReference>
<feature type="compositionally biased region" description="Pro residues" evidence="8">
    <location>
        <begin position="87"/>
        <end position="96"/>
    </location>
</feature>
<dbReference type="InterPro" id="IPR030844">
    <property type="entry name" value="PAN3"/>
</dbReference>